<dbReference type="GO" id="GO:0005737">
    <property type="term" value="C:cytoplasm"/>
    <property type="evidence" value="ECO:0007669"/>
    <property type="project" value="UniProtKB-SubCell"/>
</dbReference>
<evidence type="ECO:0000256" key="6">
    <source>
        <dbReference type="ARBA" id="ARBA00022705"/>
    </source>
</evidence>
<evidence type="ECO:0000256" key="4">
    <source>
        <dbReference type="ARBA" id="ARBA00022679"/>
    </source>
</evidence>
<dbReference type="SMART" id="SM00480">
    <property type="entry name" value="POL3Bc"/>
    <property type="match status" value="1"/>
</dbReference>
<dbReference type="GO" id="GO:0009360">
    <property type="term" value="C:DNA polymerase III complex"/>
    <property type="evidence" value="ECO:0007669"/>
    <property type="project" value="InterPro"/>
</dbReference>
<gene>
    <name evidence="12" type="ORF">MM415B01446_0016</name>
</gene>
<feature type="domain" description="DNA polymerase III beta sliding clamp N-terminal" evidence="9">
    <location>
        <begin position="17"/>
        <end position="130"/>
    </location>
</feature>
<dbReference type="GO" id="GO:0008408">
    <property type="term" value="F:3'-5' exonuclease activity"/>
    <property type="evidence" value="ECO:0007669"/>
    <property type="project" value="InterPro"/>
</dbReference>
<evidence type="ECO:0000259" key="10">
    <source>
        <dbReference type="Pfam" id="PF02767"/>
    </source>
</evidence>
<evidence type="ECO:0000313" key="12">
    <source>
        <dbReference type="EMBL" id="QJA58475.1"/>
    </source>
</evidence>
<dbReference type="SUPFAM" id="SSF55979">
    <property type="entry name" value="DNA clamp"/>
    <property type="match status" value="3"/>
</dbReference>
<dbReference type="PANTHER" id="PTHR30478">
    <property type="entry name" value="DNA POLYMERASE III SUBUNIT BETA"/>
    <property type="match status" value="1"/>
</dbReference>
<dbReference type="InterPro" id="IPR022637">
    <property type="entry name" value="DNA_polIII_beta_cen"/>
</dbReference>
<dbReference type="InterPro" id="IPR001001">
    <property type="entry name" value="DNA_polIII_beta"/>
</dbReference>
<keyword evidence="8" id="KW-0238">DNA-binding</keyword>
<comment type="similarity">
    <text evidence="2">Belongs to the beta sliding clamp family.</text>
</comment>
<evidence type="ECO:0000256" key="3">
    <source>
        <dbReference type="ARBA" id="ARBA00022490"/>
    </source>
</evidence>
<keyword evidence="7" id="KW-0239">DNA-directed DNA polymerase</keyword>
<evidence type="ECO:0000256" key="7">
    <source>
        <dbReference type="ARBA" id="ARBA00022932"/>
    </source>
</evidence>
<evidence type="ECO:0000256" key="8">
    <source>
        <dbReference type="ARBA" id="ARBA00023125"/>
    </source>
</evidence>
<keyword evidence="4" id="KW-0808">Transferase</keyword>
<proteinExistence type="inferred from homology"/>
<dbReference type="Pfam" id="PF02768">
    <property type="entry name" value="DNA_pol3_beta_3"/>
    <property type="match status" value="1"/>
</dbReference>
<dbReference type="Gene3D" id="3.10.150.10">
    <property type="entry name" value="DNA Polymerase III, subunit A, domain 2"/>
    <property type="match status" value="1"/>
</dbReference>
<name>A0A6M3IMG3_9ZZZZ</name>
<dbReference type="Pfam" id="PF02767">
    <property type="entry name" value="DNA_pol3_beta_2"/>
    <property type="match status" value="1"/>
</dbReference>
<dbReference type="Gene3D" id="3.70.10.10">
    <property type="match status" value="1"/>
</dbReference>
<dbReference type="InterPro" id="IPR022635">
    <property type="entry name" value="DNA_polIII_beta_C"/>
</dbReference>
<feature type="domain" description="DNA polymerase III beta sliding clamp C-terminal" evidence="11">
    <location>
        <begin position="256"/>
        <end position="365"/>
    </location>
</feature>
<evidence type="ECO:0000256" key="1">
    <source>
        <dbReference type="ARBA" id="ARBA00004496"/>
    </source>
</evidence>
<feature type="domain" description="DNA polymerase III beta sliding clamp central" evidence="10">
    <location>
        <begin position="143"/>
        <end position="254"/>
    </location>
</feature>
<dbReference type="GO" id="GO:0003677">
    <property type="term" value="F:DNA binding"/>
    <property type="evidence" value="ECO:0007669"/>
    <property type="project" value="UniProtKB-KW"/>
</dbReference>
<keyword evidence="5" id="KW-0548">Nucleotidyltransferase</keyword>
<dbReference type="PANTHER" id="PTHR30478:SF0">
    <property type="entry name" value="BETA SLIDING CLAMP"/>
    <property type="match status" value="1"/>
</dbReference>
<dbReference type="GO" id="GO:0003887">
    <property type="term" value="F:DNA-directed DNA polymerase activity"/>
    <property type="evidence" value="ECO:0007669"/>
    <property type="project" value="UniProtKB-KW"/>
</dbReference>
<dbReference type="NCBIfam" id="TIGR00663">
    <property type="entry name" value="dnan"/>
    <property type="match status" value="1"/>
</dbReference>
<dbReference type="Pfam" id="PF00712">
    <property type="entry name" value="DNA_pol3_beta"/>
    <property type="match status" value="1"/>
</dbReference>
<evidence type="ECO:0000256" key="2">
    <source>
        <dbReference type="ARBA" id="ARBA00010752"/>
    </source>
</evidence>
<dbReference type="InterPro" id="IPR046938">
    <property type="entry name" value="DNA_clamp_sf"/>
</dbReference>
<sequence length="378" mass="41375">MKKSDSKALSSDRKTGFTVDRKALVKGLACVTKCIPANPVLPILNCVRMGWEKGGLCLDATNLDVFISTEIQIENTEGRAVVCVSAKAVLSVVQSMRSEQVVFRMDHTNLILEASEGMYTFACTSEDDFPPTPDLGEVDSFSLPQDELKKAISTVICASSEDTSRIVLNAVYFDPVAKDKIALVCTDGTMLGMENVHNEANIKPFSLPRDAALLLTSSLGSEGDVRCVVVGTKFRACFDETKIVISLREGTFPNYKQVIPLKGTTHFSLERDSLEASLQRLSFVTDRAIKMVCSKKEIKLSGSNAGVSNKGEETLAIEDMMLPEGEKEIIVSFDIEKMVRVCSSFDAGKLLIDFTNDLTPVRLTQGDVLFIVMPMKIQ</sequence>
<reference evidence="12" key="1">
    <citation type="submission" date="2020-03" db="EMBL/GenBank/DDBJ databases">
        <title>The deep terrestrial virosphere.</title>
        <authorList>
            <person name="Holmfeldt K."/>
            <person name="Nilsson E."/>
            <person name="Simone D."/>
            <person name="Lopez-Fernandez M."/>
            <person name="Wu X."/>
            <person name="de Brujin I."/>
            <person name="Lundin D."/>
            <person name="Andersson A."/>
            <person name="Bertilsson S."/>
            <person name="Dopson M."/>
        </authorList>
    </citation>
    <scope>NUCLEOTIDE SEQUENCE</scope>
    <source>
        <strain evidence="12">MM415B01446</strain>
    </source>
</reference>
<evidence type="ECO:0000256" key="5">
    <source>
        <dbReference type="ARBA" id="ARBA00022695"/>
    </source>
</evidence>
<protein>
    <submittedName>
        <fullName evidence="12">Putative DNA polymerase</fullName>
    </submittedName>
</protein>
<evidence type="ECO:0000259" key="11">
    <source>
        <dbReference type="Pfam" id="PF02768"/>
    </source>
</evidence>
<dbReference type="AlphaFoldDB" id="A0A6M3IMG3"/>
<dbReference type="InterPro" id="IPR022634">
    <property type="entry name" value="DNA_polIII_beta_N"/>
</dbReference>
<evidence type="ECO:0000259" key="9">
    <source>
        <dbReference type="Pfam" id="PF00712"/>
    </source>
</evidence>
<comment type="subcellular location">
    <subcellularLocation>
        <location evidence="1">Cytoplasm</location>
    </subcellularLocation>
</comment>
<keyword evidence="6" id="KW-0235">DNA replication</keyword>
<accession>A0A6M3IMG3</accession>
<dbReference type="EMBL" id="MT141325">
    <property type="protein sequence ID" value="QJA58475.1"/>
    <property type="molecule type" value="Genomic_DNA"/>
</dbReference>
<dbReference type="CDD" id="cd00140">
    <property type="entry name" value="beta_clamp"/>
    <property type="match status" value="1"/>
</dbReference>
<organism evidence="12">
    <name type="scientific">viral metagenome</name>
    <dbReference type="NCBI Taxonomy" id="1070528"/>
    <lineage>
        <taxon>unclassified sequences</taxon>
        <taxon>metagenomes</taxon>
        <taxon>organismal metagenomes</taxon>
    </lineage>
</organism>
<dbReference type="GO" id="GO:0006271">
    <property type="term" value="P:DNA strand elongation involved in DNA replication"/>
    <property type="evidence" value="ECO:0007669"/>
    <property type="project" value="TreeGrafter"/>
</dbReference>
<keyword evidence="3" id="KW-0963">Cytoplasm</keyword>